<dbReference type="Pfam" id="PF01168">
    <property type="entry name" value="Ala_racemase_N"/>
    <property type="match status" value="1"/>
</dbReference>
<proteinExistence type="predicted"/>
<organism evidence="2 3">
    <name type="scientific">Terrabacter terrigena</name>
    <dbReference type="NCBI Taxonomy" id="574718"/>
    <lineage>
        <taxon>Bacteria</taxon>
        <taxon>Bacillati</taxon>
        <taxon>Actinomycetota</taxon>
        <taxon>Actinomycetes</taxon>
        <taxon>Micrococcales</taxon>
        <taxon>Intrasporangiaceae</taxon>
        <taxon>Terrabacter</taxon>
    </lineage>
</organism>
<protein>
    <submittedName>
        <fullName evidence="2">Alanine racemase</fullName>
        <ecNumber evidence="2">5.1.1.1</ecNumber>
    </submittedName>
</protein>
<name>A0ABW3MTL9_9MICO</name>
<dbReference type="PANTHER" id="PTHR28004:SF2">
    <property type="entry name" value="D-SERINE DEHYDRATASE"/>
    <property type="match status" value="1"/>
</dbReference>
<dbReference type="Proteomes" id="UP001597046">
    <property type="component" value="Unassembled WGS sequence"/>
</dbReference>
<dbReference type="InterPro" id="IPR001608">
    <property type="entry name" value="Ala_racemase_N"/>
</dbReference>
<feature type="domain" description="Alanine racemase N-terminal" evidence="1">
    <location>
        <begin position="28"/>
        <end position="206"/>
    </location>
</feature>
<dbReference type="EMBL" id="JBHTKH010000002">
    <property type="protein sequence ID" value="MFD1053592.1"/>
    <property type="molecule type" value="Genomic_DNA"/>
</dbReference>
<dbReference type="InterPro" id="IPR051466">
    <property type="entry name" value="D-amino_acid_metab_enzyme"/>
</dbReference>
<comment type="caution">
    <text evidence="2">The sequence shown here is derived from an EMBL/GenBank/DDBJ whole genome shotgun (WGS) entry which is preliminary data.</text>
</comment>
<accession>A0ABW3MTL9</accession>
<dbReference type="Gene3D" id="3.20.20.10">
    <property type="entry name" value="Alanine racemase"/>
    <property type="match status" value="1"/>
</dbReference>
<reference evidence="3" key="1">
    <citation type="journal article" date="2019" name="Int. J. Syst. Evol. Microbiol.">
        <title>The Global Catalogue of Microorganisms (GCM) 10K type strain sequencing project: providing services to taxonomists for standard genome sequencing and annotation.</title>
        <authorList>
            <consortium name="The Broad Institute Genomics Platform"/>
            <consortium name="The Broad Institute Genome Sequencing Center for Infectious Disease"/>
            <person name="Wu L."/>
            <person name="Ma J."/>
        </authorList>
    </citation>
    <scope>NUCLEOTIDE SEQUENCE [LARGE SCALE GENOMIC DNA]</scope>
    <source>
        <strain evidence="3">CCUG 57508</strain>
    </source>
</reference>
<evidence type="ECO:0000313" key="2">
    <source>
        <dbReference type="EMBL" id="MFD1053592.1"/>
    </source>
</evidence>
<dbReference type="InterPro" id="IPR029066">
    <property type="entry name" value="PLP-binding_barrel"/>
</dbReference>
<dbReference type="SUPFAM" id="SSF51419">
    <property type="entry name" value="PLP-binding barrel"/>
    <property type="match status" value="1"/>
</dbReference>
<dbReference type="PANTHER" id="PTHR28004">
    <property type="entry name" value="ZGC:162816-RELATED"/>
    <property type="match status" value="1"/>
</dbReference>
<sequence>MPRRTSPTRTAASLSAATADLPAPLAVVDLDAFDENARTLVSLAGGLPIRIATKSLRCRPLVERALAHDGFAGLMCYAVREALWWARDGHDDLLVAYPSVDVPALTELASDPALTRAVILMIDSVEHVDFLAREVAGHEGLRVAVDVDASLRLGPAHMGVRRSPTRTPDEVETVVRRAQERGLVVAGLMFYDAQIAGLPDSSPAVRRMKKVSARELLSRRSEVVAAARALADLEVVNGGGTGSLHVTHLDPALTELAAGSGLFAPTLFDGYDDLHLRPAAYFAAPVVRRPGEGMVAAYGGGYVASGRPGWSRVPSPLPDQDLSLVRREGAGEVQTPLSGPAADRLSLGDRIWFRHAKAGELAERFTEFALVSGNSSDSSDSGDRVVGRAATYRGEGQCFG</sequence>
<dbReference type="RefSeq" id="WP_386051198.1">
    <property type="nucleotide sequence ID" value="NZ_JBHTKH010000002.1"/>
</dbReference>
<evidence type="ECO:0000259" key="1">
    <source>
        <dbReference type="Pfam" id="PF01168"/>
    </source>
</evidence>
<dbReference type="GO" id="GO:0008784">
    <property type="term" value="F:alanine racemase activity"/>
    <property type="evidence" value="ECO:0007669"/>
    <property type="project" value="UniProtKB-EC"/>
</dbReference>
<keyword evidence="3" id="KW-1185">Reference proteome</keyword>
<evidence type="ECO:0000313" key="3">
    <source>
        <dbReference type="Proteomes" id="UP001597046"/>
    </source>
</evidence>
<dbReference type="EC" id="5.1.1.1" evidence="2"/>
<keyword evidence="2" id="KW-0413">Isomerase</keyword>
<gene>
    <name evidence="2" type="ORF">ACFQ2V_04665</name>
</gene>